<dbReference type="Gene3D" id="3.40.50.2300">
    <property type="match status" value="1"/>
</dbReference>
<dbReference type="CDD" id="cd00156">
    <property type="entry name" value="REC"/>
    <property type="match status" value="1"/>
</dbReference>
<keyword evidence="1 2" id="KW-0597">Phosphoprotein</keyword>
<dbReference type="Proteomes" id="UP001218208">
    <property type="component" value="Unassembled WGS sequence"/>
</dbReference>
<gene>
    <name evidence="5" type="ORF">I5V89_12960</name>
    <name evidence="4" type="ORF">QEG23_002139</name>
</gene>
<dbReference type="InterPro" id="IPR011006">
    <property type="entry name" value="CheY-like_superfamily"/>
</dbReference>
<dbReference type="SUPFAM" id="SSF52172">
    <property type="entry name" value="CheY-like"/>
    <property type="match status" value="1"/>
</dbReference>
<dbReference type="PANTHER" id="PTHR44591:SF21">
    <property type="entry name" value="TWO-COMPONENT RESPONSE REGULATOR"/>
    <property type="match status" value="1"/>
</dbReference>
<dbReference type="InterPro" id="IPR050595">
    <property type="entry name" value="Bact_response_regulator"/>
</dbReference>
<feature type="modified residue" description="4-aspartylphosphate" evidence="2">
    <location>
        <position position="64"/>
    </location>
</feature>
<evidence type="ECO:0000313" key="4">
    <source>
        <dbReference type="EMBL" id="EKT4092620.1"/>
    </source>
</evidence>
<evidence type="ECO:0000313" key="5">
    <source>
        <dbReference type="EMBL" id="MBH1790781.1"/>
    </source>
</evidence>
<evidence type="ECO:0000256" key="2">
    <source>
        <dbReference type="PROSITE-ProRule" id="PRU00169"/>
    </source>
</evidence>
<sequence>MINQVCYDCLSYPRILLVEHDVAIRESMQDVLKDSGYDITAVGDAEAAVERLAQQPAFDLLISDVGLPGMNGHDLAKHAMARHPSVTVLLVTGHGGVPGADPHFLENDVMLLKELSRCWSCWERFVRRFDGFQQQLGHSSFQLPRGERLGEYLHARLKLAGSYRDACCIAGDE</sequence>
<reference evidence="4" key="2">
    <citation type="submission" date="2022-07" db="EMBL/GenBank/DDBJ databases">
        <authorList>
            <consortium name="DAFM: The Division of Animal and Food Microbiology"/>
        </authorList>
    </citation>
    <scope>NUCLEOTIDE SEQUENCE</scope>
    <source>
        <strain evidence="4">19MO01SH01-2</strain>
    </source>
</reference>
<comment type="caution">
    <text evidence="4">The sequence shown here is derived from an EMBL/GenBank/DDBJ whole genome shotgun (WGS) entry which is preliminary data.</text>
</comment>
<evidence type="ECO:0000259" key="3">
    <source>
        <dbReference type="PROSITE" id="PS50110"/>
    </source>
</evidence>
<dbReference type="Proteomes" id="UP000634179">
    <property type="component" value="Unassembled WGS sequence"/>
</dbReference>
<accession>A0A2R3Q2J0</accession>
<dbReference type="AlphaFoldDB" id="A0A2R3Q2J0"/>
<evidence type="ECO:0000313" key="6">
    <source>
        <dbReference type="Proteomes" id="UP001218208"/>
    </source>
</evidence>
<dbReference type="Pfam" id="PF00072">
    <property type="entry name" value="Response_reg"/>
    <property type="match status" value="1"/>
</dbReference>
<dbReference type="PROSITE" id="PS50110">
    <property type="entry name" value="RESPONSE_REGULATORY"/>
    <property type="match status" value="1"/>
</dbReference>
<dbReference type="InterPro" id="IPR001789">
    <property type="entry name" value="Sig_transdc_resp-reg_receiver"/>
</dbReference>
<dbReference type="EMBL" id="ABLOJW010000010">
    <property type="protein sequence ID" value="EKT4092620.1"/>
    <property type="molecule type" value="Genomic_DNA"/>
</dbReference>
<dbReference type="GO" id="GO:0000160">
    <property type="term" value="P:phosphorelay signal transduction system"/>
    <property type="evidence" value="ECO:0007669"/>
    <property type="project" value="InterPro"/>
</dbReference>
<reference evidence="5" key="1">
    <citation type="submission" date="2020-11" db="EMBL/GenBank/DDBJ databases">
        <title>Enhanced detection system for hospital associated transmission using whole genome sequencing surveillance.</title>
        <authorList>
            <person name="Harrison L.H."/>
            <person name="Van Tyne D."/>
            <person name="Marsh J.W."/>
            <person name="Griffith M.P."/>
            <person name="Snyder D.J."/>
            <person name="Cooper V.S."/>
            <person name="Mustapha M."/>
        </authorList>
    </citation>
    <scope>NUCLEOTIDE SEQUENCE</scope>
    <source>
        <strain evidence="5">STEN00053</strain>
    </source>
</reference>
<dbReference type="RefSeq" id="WP_050559897.1">
    <property type="nucleotide sequence ID" value="NZ_AP021908.1"/>
</dbReference>
<name>A0A2R3Q2J0_STEMA</name>
<dbReference type="SMART" id="SM00448">
    <property type="entry name" value="REC"/>
    <property type="match status" value="1"/>
</dbReference>
<dbReference type="PANTHER" id="PTHR44591">
    <property type="entry name" value="STRESS RESPONSE REGULATOR PROTEIN 1"/>
    <property type="match status" value="1"/>
</dbReference>
<feature type="domain" description="Response regulatory" evidence="3">
    <location>
        <begin position="14"/>
        <end position="122"/>
    </location>
</feature>
<proteinExistence type="predicted"/>
<evidence type="ECO:0000256" key="1">
    <source>
        <dbReference type="ARBA" id="ARBA00022553"/>
    </source>
</evidence>
<protein>
    <submittedName>
        <fullName evidence="4">Response regulator</fullName>
    </submittedName>
</protein>
<dbReference type="EMBL" id="JADUOV010000008">
    <property type="protein sequence ID" value="MBH1790781.1"/>
    <property type="molecule type" value="Genomic_DNA"/>
</dbReference>
<organism evidence="4 6">
    <name type="scientific">Stenotrophomonas maltophilia</name>
    <name type="common">Pseudomonas maltophilia</name>
    <name type="synonym">Xanthomonas maltophilia</name>
    <dbReference type="NCBI Taxonomy" id="40324"/>
    <lineage>
        <taxon>Bacteria</taxon>
        <taxon>Pseudomonadati</taxon>
        <taxon>Pseudomonadota</taxon>
        <taxon>Gammaproteobacteria</taxon>
        <taxon>Lysobacterales</taxon>
        <taxon>Lysobacteraceae</taxon>
        <taxon>Stenotrophomonas</taxon>
        <taxon>Stenotrophomonas maltophilia group</taxon>
    </lineage>
</organism>